<dbReference type="Gene3D" id="1.10.10.10">
    <property type="entry name" value="Winged helix-like DNA-binding domain superfamily/Winged helix DNA-binding domain"/>
    <property type="match status" value="1"/>
</dbReference>
<dbReference type="EMBL" id="CP040078">
    <property type="protein sequence ID" value="QCP53917.1"/>
    <property type="molecule type" value="Genomic_DNA"/>
</dbReference>
<protein>
    <submittedName>
        <fullName evidence="7">PLP-dependent aminotransferase family protein</fullName>
    </submittedName>
</protein>
<dbReference type="PANTHER" id="PTHR46577:SF1">
    <property type="entry name" value="HTH-TYPE TRANSCRIPTIONAL REGULATORY PROTEIN GABR"/>
    <property type="match status" value="1"/>
</dbReference>
<dbReference type="OrthoDB" id="9804020at2"/>
<evidence type="ECO:0000313" key="7">
    <source>
        <dbReference type="EMBL" id="QCP53917.1"/>
    </source>
</evidence>
<keyword evidence="3" id="KW-0805">Transcription regulation</keyword>
<evidence type="ECO:0000259" key="6">
    <source>
        <dbReference type="PROSITE" id="PS50949"/>
    </source>
</evidence>
<dbReference type="SUPFAM" id="SSF46785">
    <property type="entry name" value="Winged helix' DNA-binding domain"/>
    <property type="match status" value="1"/>
</dbReference>
<dbReference type="SMART" id="SM00345">
    <property type="entry name" value="HTH_GNTR"/>
    <property type="match status" value="1"/>
</dbReference>
<dbReference type="PANTHER" id="PTHR46577">
    <property type="entry name" value="HTH-TYPE TRANSCRIPTIONAL REGULATORY PROTEIN GABR"/>
    <property type="match status" value="1"/>
</dbReference>
<dbReference type="InterPro" id="IPR051446">
    <property type="entry name" value="HTH_trans_reg/aminotransferase"/>
</dbReference>
<keyword evidence="4" id="KW-0238">DNA-binding</keyword>
<gene>
    <name evidence="7" type="ORF">FAZ95_33530</name>
</gene>
<dbReference type="InterPro" id="IPR004839">
    <property type="entry name" value="Aminotransferase_I/II_large"/>
</dbReference>
<feature type="domain" description="HTH gntR-type" evidence="6">
    <location>
        <begin position="19"/>
        <end position="86"/>
    </location>
</feature>
<dbReference type="Proteomes" id="UP000298656">
    <property type="component" value="Chromosome 2"/>
</dbReference>
<organism evidence="7 8">
    <name type="scientific">Trinickia violacea</name>
    <dbReference type="NCBI Taxonomy" id="2571746"/>
    <lineage>
        <taxon>Bacteria</taxon>
        <taxon>Pseudomonadati</taxon>
        <taxon>Pseudomonadota</taxon>
        <taxon>Betaproteobacteria</taxon>
        <taxon>Burkholderiales</taxon>
        <taxon>Burkholderiaceae</taxon>
        <taxon>Trinickia</taxon>
    </lineage>
</organism>
<dbReference type="InterPro" id="IPR015421">
    <property type="entry name" value="PyrdxlP-dep_Trfase_major"/>
</dbReference>
<dbReference type="AlphaFoldDB" id="A0A4P8IZM9"/>
<name>A0A4P8IZM9_9BURK</name>
<evidence type="ECO:0000313" key="8">
    <source>
        <dbReference type="Proteomes" id="UP000298656"/>
    </source>
</evidence>
<keyword evidence="2" id="KW-0663">Pyridoxal phosphate</keyword>
<evidence type="ECO:0000256" key="3">
    <source>
        <dbReference type="ARBA" id="ARBA00023015"/>
    </source>
</evidence>
<dbReference type="CDD" id="cd00609">
    <property type="entry name" value="AAT_like"/>
    <property type="match status" value="1"/>
</dbReference>
<dbReference type="Gene3D" id="3.40.640.10">
    <property type="entry name" value="Type I PLP-dependent aspartate aminotransferase-like (Major domain)"/>
    <property type="match status" value="1"/>
</dbReference>
<evidence type="ECO:0000256" key="1">
    <source>
        <dbReference type="ARBA" id="ARBA00005384"/>
    </source>
</evidence>
<keyword evidence="5" id="KW-0804">Transcription</keyword>
<proteinExistence type="inferred from homology"/>
<evidence type="ECO:0000256" key="4">
    <source>
        <dbReference type="ARBA" id="ARBA00023125"/>
    </source>
</evidence>
<evidence type="ECO:0000256" key="5">
    <source>
        <dbReference type="ARBA" id="ARBA00023163"/>
    </source>
</evidence>
<dbReference type="KEGG" id="tvl:FAZ95_33530"/>
<accession>A0A4P8IZM9</accession>
<dbReference type="GO" id="GO:0008483">
    <property type="term" value="F:transaminase activity"/>
    <property type="evidence" value="ECO:0007669"/>
    <property type="project" value="UniProtKB-KW"/>
</dbReference>
<dbReference type="InterPro" id="IPR015424">
    <property type="entry name" value="PyrdxlP-dep_Trfase"/>
</dbReference>
<keyword evidence="7" id="KW-0032">Aminotransferase</keyword>
<sequence>MDYALLVSTYAHENKERGLTQQRLLYECLRHAILDGRLAQGSRLAATRALSEELRMARNSVLYAYERLADEGFVVATRQGSEVARVGLPRRDPAPVAEGPDVALARRVDGLHRERVVHDEQKPFRLGIPALDEFPLGAWRASLDRAWRTVGPQHLGYGNVEGHPALRHAIAEHLKVSRGVRCEIDQVFITDGTQSSLDLCARLFADVGATVWLENPGYNGARAAFRSAGLQIVPMPVDADGIAPGADDWRRVPPKLIYVTPSHQYPLGSVLSLERRLWLIEHARQAGTWIIEDDYDSEFRHDGPPLPAVQGLAADAPVIYLGTFSKTMFPALRLGFMVVPASLTAAIRSPLGALARRGRPADQIALADFIDSGLYTRHLRRMRRLYAERRNALADALRTQLGGMLTVSAGAGGMHLSAQLTAPVADVDVCAAARGAGLIVPPLSAYCLPCVDIARYNGLALGYAGVPAEKIDGLVQQLAQILESFKANR</sequence>
<dbReference type="InterPro" id="IPR036388">
    <property type="entry name" value="WH-like_DNA-bd_sf"/>
</dbReference>
<dbReference type="GO" id="GO:0003677">
    <property type="term" value="F:DNA binding"/>
    <property type="evidence" value="ECO:0007669"/>
    <property type="project" value="UniProtKB-KW"/>
</dbReference>
<dbReference type="GO" id="GO:0030170">
    <property type="term" value="F:pyridoxal phosphate binding"/>
    <property type="evidence" value="ECO:0007669"/>
    <property type="project" value="InterPro"/>
</dbReference>
<dbReference type="Pfam" id="PF00392">
    <property type="entry name" value="GntR"/>
    <property type="match status" value="1"/>
</dbReference>
<dbReference type="Pfam" id="PF00155">
    <property type="entry name" value="Aminotran_1_2"/>
    <property type="match status" value="1"/>
</dbReference>
<dbReference type="PROSITE" id="PS50949">
    <property type="entry name" value="HTH_GNTR"/>
    <property type="match status" value="1"/>
</dbReference>
<keyword evidence="8" id="KW-1185">Reference proteome</keyword>
<dbReference type="GO" id="GO:0003700">
    <property type="term" value="F:DNA-binding transcription factor activity"/>
    <property type="evidence" value="ECO:0007669"/>
    <property type="project" value="InterPro"/>
</dbReference>
<comment type="similarity">
    <text evidence="1">In the C-terminal section; belongs to the class-I pyridoxal-phosphate-dependent aminotransferase family.</text>
</comment>
<evidence type="ECO:0000256" key="2">
    <source>
        <dbReference type="ARBA" id="ARBA00022898"/>
    </source>
</evidence>
<dbReference type="InterPro" id="IPR000524">
    <property type="entry name" value="Tscrpt_reg_HTH_GntR"/>
</dbReference>
<dbReference type="InterPro" id="IPR036390">
    <property type="entry name" value="WH_DNA-bd_sf"/>
</dbReference>
<reference evidence="7 8" key="1">
    <citation type="submission" date="2019-05" db="EMBL/GenBank/DDBJ databases">
        <title>Burkholderia sp. DHOD12, isolated from subtropical forest soil.</title>
        <authorList>
            <person name="Gao Z.-H."/>
            <person name="Qiu L.-H."/>
        </authorList>
    </citation>
    <scope>NUCLEOTIDE SEQUENCE [LARGE SCALE GENOMIC DNA]</scope>
    <source>
        <strain evidence="7 8">DHOD12</strain>
    </source>
</reference>
<keyword evidence="7" id="KW-0808">Transferase</keyword>
<dbReference type="RefSeq" id="WP_137336686.1">
    <property type="nucleotide sequence ID" value="NZ_CP040078.1"/>
</dbReference>
<dbReference type="SUPFAM" id="SSF53383">
    <property type="entry name" value="PLP-dependent transferases"/>
    <property type="match status" value="1"/>
</dbReference>